<keyword evidence="6" id="KW-1133">Transmembrane helix</keyword>
<protein>
    <recommendedName>
        <fullName evidence="2">histidine kinase</fullName>
        <ecNumber evidence="2">2.7.13.3</ecNumber>
    </recommendedName>
</protein>
<dbReference type="AlphaFoldDB" id="A0A0R1PJ28"/>
<feature type="domain" description="Histidine kinase/HSP90-like ATPase" evidence="7">
    <location>
        <begin position="286"/>
        <end position="371"/>
    </location>
</feature>
<evidence type="ECO:0000256" key="4">
    <source>
        <dbReference type="ARBA" id="ARBA00022777"/>
    </source>
</evidence>
<dbReference type="PANTHER" id="PTHR24421:SF63">
    <property type="entry name" value="SENSOR HISTIDINE KINASE DESK"/>
    <property type="match status" value="1"/>
</dbReference>
<keyword evidence="10" id="KW-1185">Reference proteome</keyword>
<evidence type="ECO:0000259" key="8">
    <source>
        <dbReference type="Pfam" id="PF07730"/>
    </source>
</evidence>
<dbReference type="EMBL" id="AZES01000018">
    <property type="protein sequence ID" value="KRL32156.1"/>
    <property type="molecule type" value="Genomic_DNA"/>
</dbReference>
<evidence type="ECO:0000313" key="9">
    <source>
        <dbReference type="EMBL" id="KRL32156.1"/>
    </source>
</evidence>
<dbReference type="InterPro" id="IPR036890">
    <property type="entry name" value="HATPase_C_sf"/>
</dbReference>
<dbReference type="PATRIC" id="fig|1122151.5.peg.1139"/>
<name>A0A0R1PJ28_9LACO</name>
<dbReference type="RefSeq" id="WP_025085489.1">
    <property type="nucleotide sequence ID" value="NZ_AZES01000018.1"/>
</dbReference>
<dbReference type="Gene3D" id="3.30.565.10">
    <property type="entry name" value="Histidine kinase-like ATPase, C-terminal domain"/>
    <property type="match status" value="1"/>
</dbReference>
<dbReference type="GO" id="GO:0046983">
    <property type="term" value="F:protein dimerization activity"/>
    <property type="evidence" value="ECO:0007669"/>
    <property type="project" value="InterPro"/>
</dbReference>
<proteinExistence type="predicted"/>
<dbReference type="InterPro" id="IPR050482">
    <property type="entry name" value="Sensor_HK_TwoCompSys"/>
</dbReference>
<dbReference type="GO" id="GO:0000155">
    <property type="term" value="F:phosphorelay sensor kinase activity"/>
    <property type="evidence" value="ECO:0007669"/>
    <property type="project" value="InterPro"/>
</dbReference>
<keyword evidence="5" id="KW-0902">Two-component regulatory system</keyword>
<evidence type="ECO:0000313" key="10">
    <source>
        <dbReference type="Proteomes" id="UP000051908"/>
    </source>
</evidence>
<evidence type="ECO:0000259" key="7">
    <source>
        <dbReference type="Pfam" id="PF02518"/>
    </source>
</evidence>
<comment type="caution">
    <text evidence="9">The sequence shown here is derived from an EMBL/GenBank/DDBJ whole genome shotgun (WGS) entry which is preliminary data.</text>
</comment>
<sequence>MKNFIQRQILFPKRLGFMPYFWVFSLFLMIAQLLAHEPHFNWWHLILMIIFLKFYRDGYWINPYLWLDLLVQLSIAVYFVILFPDGGGTFFIYTAWEIGSLPLKSKKFFQYYAMFLIISLSCITSFVLFSPVMNSYGFIGVIITLTFTIGSPLAARSLANTYRRNYQTKKNNKRLESIIKQNERDRIAKDLHDNIGQSFSIITLKAELASKLIDKDPTKAQQQLQDISKTSREDLNLVRKIVADLNGKTIASAMIEEENNLHVADIRQHSVNEEISADWPKAVQHVLSAIIKEATTNVIRYSKANMMNLIFEEDQNNYLLRIQDDGIGFQKSNNRQTFGLTGMKTRLNKIDGKIEIESKHGVLIKISVPKEE</sequence>
<dbReference type="InterPro" id="IPR003594">
    <property type="entry name" value="HATPase_dom"/>
</dbReference>
<dbReference type="PANTHER" id="PTHR24421">
    <property type="entry name" value="NITRATE/NITRITE SENSOR PROTEIN NARX-RELATED"/>
    <property type="match status" value="1"/>
</dbReference>
<evidence type="ECO:0000256" key="2">
    <source>
        <dbReference type="ARBA" id="ARBA00012438"/>
    </source>
</evidence>
<gene>
    <name evidence="9" type="ORF">FD33_GL001100</name>
</gene>
<keyword evidence="3" id="KW-0808">Transferase</keyword>
<dbReference type="InterPro" id="IPR011712">
    <property type="entry name" value="Sig_transdc_His_kin_sub3_dim/P"/>
</dbReference>
<dbReference type="Proteomes" id="UP000051908">
    <property type="component" value="Unassembled WGS sequence"/>
</dbReference>
<dbReference type="Gene3D" id="1.20.5.1930">
    <property type="match status" value="1"/>
</dbReference>
<keyword evidence="6" id="KW-0812">Transmembrane</keyword>
<dbReference type="CDD" id="cd16917">
    <property type="entry name" value="HATPase_UhpB-NarQ-NarX-like"/>
    <property type="match status" value="1"/>
</dbReference>
<dbReference type="GeneID" id="96667103"/>
<evidence type="ECO:0000256" key="6">
    <source>
        <dbReference type="SAM" id="Phobius"/>
    </source>
</evidence>
<dbReference type="Pfam" id="PF07730">
    <property type="entry name" value="HisKA_3"/>
    <property type="match status" value="1"/>
</dbReference>
<feature type="transmembrane region" description="Helical" evidence="6">
    <location>
        <begin position="42"/>
        <end position="61"/>
    </location>
</feature>
<keyword evidence="4 9" id="KW-0418">Kinase</keyword>
<feature type="transmembrane region" description="Helical" evidence="6">
    <location>
        <begin position="135"/>
        <end position="155"/>
    </location>
</feature>
<comment type="catalytic activity">
    <reaction evidence="1">
        <text>ATP + protein L-histidine = ADP + protein N-phospho-L-histidine.</text>
        <dbReference type="EC" id="2.7.13.3"/>
    </reaction>
</comment>
<reference evidence="9 10" key="1">
    <citation type="journal article" date="2015" name="Genome Announc.">
        <title>Expanding the biotechnology potential of lactobacilli through comparative genomics of 213 strains and associated genera.</title>
        <authorList>
            <person name="Sun Z."/>
            <person name="Harris H.M."/>
            <person name="McCann A."/>
            <person name="Guo C."/>
            <person name="Argimon S."/>
            <person name="Zhang W."/>
            <person name="Yang X."/>
            <person name="Jeffery I.B."/>
            <person name="Cooney J.C."/>
            <person name="Kagawa T.F."/>
            <person name="Liu W."/>
            <person name="Song Y."/>
            <person name="Salvetti E."/>
            <person name="Wrobel A."/>
            <person name="Rasinkangas P."/>
            <person name="Parkhill J."/>
            <person name="Rea M.C."/>
            <person name="O'Sullivan O."/>
            <person name="Ritari J."/>
            <person name="Douillard F.P."/>
            <person name="Paul Ross R."/>
            <person name="Yang R."/>
            <person name="Briner A.E."/>
            <person name="Felis G.E."/>
            <person name="de Vos W.M."/>
            <person name="Barrangou R."/>
            <person name="Klaenhammer T.R."/>
            <person name="Caufield P.W."/>
            <person name="Cui Y."/>
            <person name="Zhang H."/>
            <person name="O'Toole P.W."/>
        </authorList>
    </citation>
    <scope>NUCLEOTIDE SEQUENCE [LARGE SCALE GENOMIC DNA]</scope>
    <source>
        <strain evidence="9 10">DSM 13238</strain>
    </source>
</reference>
<organism evidence="9 10">
    <name type="scientific">Companilactobacillus paralimentarius DSM 13238 = JCM 10415</name>
    <dbReference type="NCBI Taxonomy" id="1122151"/>
    <lineage>
        <taxon>Bacteria</taxon>
        <taxon>Bacillati</taxon>
        <taxon>Bacillota</taxon>
        <taxon>Bacilli</taxon>
        <taxon>Lactobacillales</taxon>
        <taxon>Lactobacillaceae</taxon>
        <taxon>Companilactobacillus</taxon>
    </lineage>
</organism>
<dbReference type="EC" id="2.7.13.3" evidence="2"/>
<dbReference type="GO" id="GO:0016020">
    <property type="term" value="C:membrane"/>
    <property type="evidence" value="ECO:0007669"/>
    <property type="project" value="InterPro"/>
</dbReference>
<dbReference type="OrthoDB" id="9797605at2"/>
<feature type="domain" description="Signal transduction histidine kinase subgroup 3 dimerisation and phosphoacceptor" evidence="8">
    <location>
        <begin position="183"/>
        <end position="246"/>
    </location>
</feature>
<keyword evidence="6" id="KW-0472">Membrane</keyword>
<accession>A0A0R1PJ28</accession>
<dbReference type="Pfam" id="PF02518">
    <property type="entry name" value="HATPase_c"/>
    <property type="match status" value="1"/>
</dbReference>
<evidence type="ECO:0000256" key="5">
    <source>
        <dbReference type="ARBA" id="ARBA00023012"/>
    </source>
</evidence>
<evidence type="ECO:0000256" key="1">
    <source>
        <dbReference type="ARBA" id="ARBA00000085"/>
    </source>
</evidence>
<feature type="transmembrane region" description="Helical" evidence="6">
    <location>
        <begin position="73"/>
        <end position="96"/>
    </location>
</feature>
<feature type="transmembrane region" description="Helical" evidence="6">
    <location>
        <begin position="108"/>
        <end position="129"/>
    </location>
</feature>
<dbReference type="SUPFAM" id="SSF55874">
    <property type="entry name" value="ATPase domain of HSP90 chaperone/DNA topoisomerase II/histidine kinase"/>
    <property type="match status" value="1"/>
</dbReference>
<evidence type="ECO:0000256" key="3">
    <source>
        <dbReference type="ARBA" id="ARBA00022679"/>
    </source>
</evidence>
<feature type="transmembrane region" description="Helical" evidence="6">
    <location>
        <begin position="17"/>
        <end position="35"/>
    </location>
</feature>